<evidence type="ECO:0000256" key="5">
    <source>
        <dbReference type="ARBA" id="ARBA00023136"/>
    </source>
</evidence>
<accession>A0ABT0XMU7</accession>
<comment type="subcellular location">
    <subcellularLocation>
        <location evidence="6">Cell membrane</location>
        <topology evidence="6">Multi-pass membrane protein</topology>
    </subcellularLocation>
    <subcellularLocation>
        <location evidence="1">Membrane</location>
        <topology evidence="1">Multi-pass membrane protein</topology>
    </subcellularLocation>
</comment>
<dbReference type="Proteomes" id="UP001203665">
    <property type="component" value="Unassembled WGS sequence"/>
</dbReference>
<keyword evidence="5 6" id="KW-0472">Membrane</keyword>
<dbReference type="InterPro" id="IPR002781">
    <property type="entry name" value="TM_pro_TauE-like"/>
</dbReference>
<dbReference type="InterPro" id="IPR051598">
    <property type="entry name" value="TSUP/Inactive_protease-like"/>
</dbReference>
<keyword evidence="6" id="KW-1003">Cell membrane</keyword>
<evidence type="ECO:0000256" key="2">
    <source>
        <dbReference type="ARBA" id="ARBA00009142"/>
    </source>
</evidence>
<feature type="transmembrane region" description="Helical" evidence="6">
    <location>
        <begin position="138"/>
        <end position="167"/>
    </location>
</feature>
<evidence type="ECO:0000256" key="1">
    <source>
        <dbReference type="ARBA" id="ARBA00004141"/>
    </source>
</evidence>
<feature type="transmembrane region" description="Helical" evidence="6">
    <location>
        <begin position="97"/>
        <end position="117"/>
    </location>
</feature>
<dbReference type="Pfam" id="PF01925">
    <property type="entry name" value="TauE"/>
    <property type="match status" value="1"/>
</dbReference>
<reference evidence="7" key="1">
    <citation type="submission" date="2022-06" db="EMBL/GenBank/DDBJ databases">
        <title>Alkalicoccobacillus porphyridii sp. nov., isolated from a marine red alga, Porphyridium purpureum and reclassification of Shouchella plakortidis and Shouchella gibsonii as Alkalicoccobacillus plakortidis comb. nov. and Alkalicoccobacillus gibsonii comb. nov.</title>
        <authorList>
            <person name="Kim K.H."/>
            <person name="Lee J.K."/>
            <person name="Han D.M."/>
            <person name="Baek J.H."/>
            <person name="Jeon C.O."/>
        </authorList>
    </citation>
    <scope>NUCLEOTIDE SEQUENCE</scope>
    <source>
        <strain evidence="7">DSM 19153</strain>
    </source>
</reference>
<gene>
    <name evidence="7" type="ORF">NDM98_18440</name>
</gene>
<evidence type="ECO:0000313" key="8">
    <source>
        <dbReference type="Proteomes" id="UP001203665"/>
    </source>
</evidence>
<evidence type="ECO:0000256" key="3">
    <source>
        <dbReference type="ARBA" id="ARBA00022692"/>
    </source>
</evidence>
<sequence length="250" mass="26385">MIIIFTMFLLGILLGFIGAGGAGFVIALLTVAFGFPIHTALGTSLAAMAFTTLSGAYSHFREKNIVLKMGLIVGLSAFFSSFAGAKLAVYIQEDLLHYYTAAMLILSAICMMIKLFISSDSSHIEMKKSQVWGRGVGLGILTGLLAGMFGVGSAPFIQLGLLIFLHLSLRQSVGTTMLIILPISIGGGLGYVTEGFVDGVLLIKVLIGTMVGAYVGAKFTNLAPKIVLKVAVIATPTVAWVNFVALREMV</sequence>
<feature type="transmembrane region" description="Helical" evidence="6">
    <location>
        <begin position="173"/>
        <end position="192"/>
    </location>
</feature>
<feature type="transmembrane region" description="Helical" evidence="6">
    <location>
        <begin position="7"/>
        <end position="29"/>
    </location>
</feature>
<organism evidence="7 8">
    <name type="scientific">Alkalicoccobacillus plakortidis</name>
    <dbReference type="NCBI Taxonomy" id="444060"/>
    <lineage>
        <taxon>Bacteria</taxon>
        <taxon>Bacillati</taxon>
        <taxon>Bacillota</taxon>
        <taxon>Bacilli</taxon>
        <taxon>Bacillales</taxon>
        <taxon>Bacillaceae</taxon>
        <taxon>Alkalicoccobacillus</taxon>
    </lineage>
</organism>
<evidence type="ECO:0000256" key="4">
    <source>
        <dbReference type="ARBA" id="ARBA00022989"/>
    </source>
</evidence>
<dbReference type="PANTHER" id="PTHR43701">
    <property type="entry name" value="MEMBRANE TRANSPORTER PROTEIN MJ0441-RELATED"/>
    <property type="match status" value="1"/>
</dbReference>
<dbReference type="RefSeq" id="WP_251610767.1">
    <property type="nucleotide sequence ID" value="NZ_JAMQJY010000003.1"/>
</dbReference>
<evidence type="ECO:0000256" key="6">
    <source>
        <dbReference type="RuleBase" id="RU363041"/>
    </source>
</evidence>
<feature type="transmembrane region" description="Helical" evidence="6">
    <location>
        <begin position="69"/>
        <end position="91"/>
    </location>
</feature>
<feature type="transmembrane region" description="Helical" evidence="6">
    <location>
        <begin position="199"/>
        <end position="220"/>
    </location>
</feature>
<dbReference type="EMBL" id="JAMQJY010000003">
    <property type="protein sequence ID" value="MCM2677216.1"/>
    <property type="molecule type" value="Genomic_DNA"/>
</dbReference>
<evidence type="ECO:0000313" key="7">
    <source>
        <dbReference type="EMBL" id="MCM2677216.1"/>
    </source>
</evidence>
<keyword evidence="3 6" id="KW-0812">Transmembrane</keyword>
<protein>
    <recommendedName>
        <fullName evidence="6">Probable membrane transporter protein</fullName>
    </recommendedName>
</protein>
<dbReference type="PANTHER" id="PTHR43701:SF2">
    <property type="entry name" value="MEMBRANE TRANSPORTER PROTEIN YJNA-RELATED"/>
    <property type="match status" value="1"/>
</dbReference>
<keyword evidence="4 6" id="KW-1133">Transmembrane helix</keyword>
<feature type="transmembrane region" description="Helical" evidence="6">
    <location>
        <begin position="226"/>
        <end position="246"/>
    </location>
</feature>
<proteinExistence type="inferred from homology"/>
<feature type="transmembrane region" description="Helical" evidence="6">
    <location>
        <begin position="35"/>
        <end position="57"/>
    </location>
</feature>
<comment type="similarity">
    <text evidence="2 6">Belongs to the 4-toluene sulfonate uptake permease (TSUP) (TC 2.A.102) family.</text>
</comment>
<comment type="caution">
    <text evidence="7">The sequence shown here is derived from an EMBL/GenBank/DDBJ whole genome shotgun (WGS) entry which is preliminary data.</text>
</comment>
<name>A0ABT0XMU7_9BACI</name>
<keyword evidence="8" id="KW-1185">Reference proteome</keyword>